<dbReference type="Pfam" id="PF00098">
    <property type="entry name" value="zf-CCHC"/>
    <property type="match status" value="1"/>
</dbReference>
<keyword evidence="7" id="KW-1185">Reference proteome</keyword>
<feature type="region of interest" description="Disordered" evidence="4">
    <location>
        <begin position="419"/>
        <end position="509"/>
    </location>
</feature>
<feature type="compositionally biased region" description="Basic residues" evidence="4">
    <location>
        <begin position="227"/>
        <end position="241"/>
    </location>
</feature>
<evidence type="ECO:0000313" key="6">
    <source>
        <dbReference type="EMBL" id="THG94499.1"/>
    </source>
</evidence>
<accession>A0A4S4KDM9</accession>
<dbReference type="InterPro" id="IPR001878">
    <property type="entry name" value="Znf_CCHC"/>
</dbReference>
<feature type="domain" description="CCHC-type" evidence="5">
    <location>
        <begin position="523"/>
        <end position="538"/>
    </location>
</feature>
<feature type="compositionally biased region" description="Gly residues" evidence="4">
    <location>
        <begin position="426"/>
        <end position="448"/>
    </location>
</feature>
<dbReference type="GO" id="GO:0003676">
    <property type="term" value="F:nucleic acid binding"/>
    <property type="evidence" value="ECO:0007669"/>
    <property type="project" value="InterPro"/>
</dbReference>
<dbReference type="AlphaFoldDB" id="A0A4S4KDM9"/>
<feature type="region of interest" description="Disordered" evidence="4">
    <location>
        <begin position="144"/>
        <end position="177"/>
    </location>
</feature>
<protein>
    <recommendedName>
        <fullName evidence="5">CCHC-type domain-containing protein</fullName>
    </recommendedName>
</protein>
<dbReference type="GO" id="GO:0006397">
    <property type="term" value="P:mRNA processing"/>
    <property type="evidence" value="ECO:0007669"/>
    <property type="project" value="UniProtKB-KW"/>
</dbReference>
<keyword evidence="2" id="KW-0863">Zinc-finger</keyword>
<dbReference type="InterPro" id="IPR036875">
    <property type="entry name" value="Znf_CCHC_sf"/>
</dbReference>
<comment type="caution">
    <text evidence="6">The sequence shown here is derived from an EMBL/GenBank/DDBJ whole genome shotgun (WGS) entry which is preliminary data.</text>
</comment>
<organism evidence="6 7">
    <name type="scientific">Hermanssonia centrifuga</name>
    <dbReference type="NCBI Taxonomy" id="98765"/>
    <lineage>
        <taxon>Eukaryota</taxon>
        <taxon>Fungi</taxon>
        <taxon>Dikarya</taxon>
        <taxon>Basidiomycota</taxon>
        <taxon>Agaricomycotina</taxon>
        <taxon>Agaricomycetes</taxon>
        <taxon>Polyporales</taxon>
        <taxon>Meruliaceae</taxon>
        <taxon>Hermanssonia</taxon>
    </lineage>
</organism>
<dbReference type="Gene3D" id="4.10.60.10">
    <property type="entry name" value="Zinc finger, CCHC-type"/>
    <property type="match status" value="1"/>
</dbReference>
<feature type="compositionally biased region" description="Low complexity" evidence="4">
    <location>
        <begin position="207"/>
        <end position="224"/>
    </location>
</feature>
<sequence>MTDPRNWGGVNIPAAELDLELQRKALEFYSKYHQGQPLNLPSDLSDEEKDEGIQQVTLDHWEANKLGANPGTALRAASDSAASREEQLLQEVDTLREELHRARLALDAAKGSAKATLAIPGKLHSASNARMTAGEARYSTTIPSRKDLYAGKSQPRVYEEGLTGEPPLNGERLRPVNQVEPTSCLGRIFNKVAEISPEYPRPGNTEASVPPEDADPSSSDSENSLGRRVKLSARKSRHSKNSSRLPTLKPREPDAYHGRPDVHEFHKFVDECSNYVRGYSLTEERYVSTISSFLKGKAYKYYTMMVSMDAASWSLEKFFKGLFNFCFPPDFRTSMREKLQTYFQGRSSVQEFICGLEELFMMVGFVSPRDRVLRLWNGLNGELRDEMYRFGLSPEVSTWNEVVAAAIRFELAEASRRRRSYPGLGPPHGGGGHGGHGPGPGGSGGRPGGARRPPGHNPQRGGTHPPRGMGHSGLYSRGLPAPTSRPPTFIPHGQGSRHPNHPTGRASNQLTDKERADLRAAGKCFHCREAGHLARNCPTVNNARSDRRGQPPGVASFGVAIDFNRVDDLHNLASASTLDAILCNLMELDGSEDDGGSSGDDSEGTDGYTFRLDWERAFAKPDVEFPITRRAGRPYVRLGNASSEHASRVLSRHMPYCCGLALGSEAADEDPLGVYQISETHDIIMGRGLVPDIELPRYLLDNPEFNLPQWYQERVSEALGHSRCRHRLPPGEELGDVIALHAEAILLEHVPFPTAWVQYHGEEAEQRFFCHASTTKPVIIIHDDYLFSKVEVPLK</sequence>
<reference evidence="6 7" key="1">
    <citation type="submission" date="2019-02" db="EMBL/GenBank/DDBJ databases">
        <title>Genome sequencing of the rare red list fungi Phlebia centrifuga.</title>
        <authorList>
            <person name="Buettner E."/>
            <person name="Kellner H."/>
        </authorList>
    </citation>
    <scope>NUCLEOTIDE SEQUENCE [LARGE SCALE GENOMIC DNA]</scope>
    <source>
        <strain evidence="6 7">DSM 108282</strain>
    </source>
</reference>
<dbReference type="EMBL" id="SGPJ01000438">
    <property type="protein sequence ID" value="THG94499.1"/>
    <property type="molecule type" value="Genomic_DNA"/>
</dbReference>
<keyword evidence="2" id="KW-0479">Metal-binding</keyword>
<feature type="coiled-coil region" evidence="3">
    <location>
        <begin position="78"/>
        <end position="112"/>
    </location>
</feature>
<dbReference type="GO" id="GO:0008270">
    <property type="term" value="F:zinc ion binding"/>
    <property type="evidence" value="ECO:0007669"/>
    <property type="project" value="UniProtKB-KW"/>
</dbReference>
<dbReference type="PROSITE" id="PS50158">
    <property type="entry name" value="ZF_CCHC"/>
    <property type="match status" value="1"/>
</dbReference>
<keyword evidence="2" id="KW-0862">Zinc</keyword>
<dbReference type="SUPFAM" id="SSF57756">
    <property type="entry name" value="Retrovirus zinc finger-like domains"/>
    <property type="match status" value="1"/>
</dbReference>
<evidence type="ECO:0000313" key="7">
    <source>
        <dbReference type="Proteomes" id="UP000309038"/>
    </source>
</evidence>
<evidence type="ECO:0000256" key="4">
    <source>
        <dbReference type="SAM" id="MobiDB-lite"/>
    </source>
</evidence>
<keyword evidence="3" id="KW-0175">Coiled coil</keyword>
<name>A0A4S4KDM9_9APHY</name>
<evidence type="ECO:0000256" key="3">
    <source>
        <dbReference type="SAM" id="Coils"/>
    </source>
</evidence>
<proteinExistence type="predicted"/>
<keyword evidence="1" id="KW-0507">mRNA processing</keyword>
<evidence type="ECO:0000259" key="5">
    <source>
        <dbReference type="PROSITE" id="PS50158"/>
    </source>
</evidence>
<dbReference type="Proteomes" id="UP000309038">
    <property type="component" value="Unassembled WGS sequence"/>
</dbReference>
<gene>
    <name evidence="6" type="ORF">EW026_g6986</name>
</gene>
<evidence type="ECO:0000256" key="2">
    <source>
        <dbReference type="PROSITE-ProRule" id="PRU00047"/>
    </source>
</evidence>
<dbReference type="SMART" id="SM00343">
    <property type="entry name" value="ZnF_C2HC"/>
    <property type="match status" value="1"/>
</dbReference>
<feature type="region of interest" description="Disordered" evidence="4">
    <location>
        <begin position="196"/>
        <end position="255"/>
    </location>
</feature>
<evidence type="ECO:0000256" key="1">
    <source>
        <dbReference type="ARBA" id="ARBA00022664"/>
    </source>
</evidence>